<dbReference type="PANTHER" id="PTHR46017">
    <property type="entry name" value="ALPHA-MANNOSIDASE 2C1"/>
    <property type="match status" value="1"/>
</dbReference>
<dbReference type="CDD" id="cd10791">
    <property type="entry name" value="GH38N_AMII_like_1"/>
    <property type="match status" value="1"/>
</dbReference>
<keyword evidence="4" id="KW-1185">Reference proteome</keyword>
<dbReference type="InterPro" id="IPR032482">
    <property type="entry name" value="DUF5054"/>
</dbReference>
<dbReference type="Pfam" id="PF16477">
    <property type="entry name" value="DUF5054"/>
    <property type="match status" value="1"/>
</dbReference>
<dbReference type="Pfam" id="PF17677">
    <property type="entry name" value="Glyco_hydro38C2"/>
    <property type="match status" value="1"/>
</dbReference>
<evidence type="ECO:0000313" key="3">
    <source>
        <dbReference type="EMBL" id="CAG7653705.1"/>
    </source>
</evidence>
<evidence type="ECO:0000259" key="1">
    <source>
        <dbReference type="Pfam" id="PF01074"/>
    </source>
</evidence>
<dbReference type="InterPro" id="IPR041147">
    <property type="entry name" value="GH38_C"/>
</dbReference>
<dbReference type="Proteomes" id="UP000730618">
    <property type="component" value="Unassembled WGS sequence"/>
</dbReference>
<dbReference type="PANTHER" id="PTHR46017:SF1">
    <property type="entry name" value="ALPHA-MANNOSIDASE 2C1"/>
    <property type="match status" value="1"/>
</dbReference>
<evidence type="ECO:0000259" key="2">
    <source>
        <dbReference type="Pfam" id="PF17677"/>
    </source>
</evidence>
<reference evidence="3 4" key="1">
    <citation type="submission" date="2021-06" db="EMBL/GenBank/DDBJ databases">
        <authorList>
            <person name="Criscuolo A."/>
        </authorList>
    </citation>
    <scope>NUCLEOTIDE SEQUENCE [LARGE SCALE GENOMIC DNA]</scope>
    <source>
        <strain evidence="4">CIP 111802</strain>
    </source>
</reference>
<evidence type="ECO:0008006" key="5">
    <source>
        <dbReference type="Google" id="ProtNLM"/>
    </source>
</evidence>
<comment type="caution">
    <text evidence="3">The sequence shown here is derived from an EMBL/GenBank/DDBJ whole genome shotgun (WGS) entry which is preliminary data.</text>
</comment>
<dbReference type="InterPro" id="IPR000602">
    <property type="entry name" value="Glyco_hydro_38_N"/>
</dbReference>
<dbReference type="RefSeq" id="WP_218101776.1">
    <property type="nucleotide sequence ID" value="NZ_CAJVCE010000020.1"/>
</dbReference>
<protein>
    <recommendedName>
        <fullName evidence="5">DUF5054 domain-containing protein</fullName>
    </recommendedName>
</protein>
<proteinExistence type="predicted"/>
<feature type="domain" description="Glycoside hydrolase family 38 N-terminal" evidence="1">
    <location>
        <begin position="9"/>
        <end position="190"/>
    </location>
</feature>
<gene>
    <name evidence="3" type="ORF">PAECIP111802_05567</name>
</gene>
<evidence type="ECO:0000313" key="4">
    <source>
        <dbReference type="Proteomes" id="UP000730618"/>
    </source>
</evidence>
<dbReference type="EMBL" id="CAJVCE010000020">
    <property type="protein sequence ID" value="CAG7653705.1"/>
    <property type="molecule type" value="Genomic_DNA"/>
</dbReference>
<name>A0ABN7TS95_9BACL</name>
<accession>A0ABN7TS95</accession>
<organism evidence="3 4">
    <name type="scientific">Paenibacillus allorhizosphaerae</name>
    <dbReference type="NCBI Taxonomy" id="2849866"/>
    <lineage>
        <taxon>Bacteria</taxon>
        <taxon>Bacillati</taxon>
        <taxon>Bacillota</taxon>
        <taxon>Bacilli</taxon>
        <taxon>Bacillales</taxon>
        <taxon>Paenibacillaceae</taxon>
        <taxon>Paenibacillus</taxon>
    </lineage>
</organism>
<feature type="domain" description="Glycosyl hydrolases family 38 C-terminal" evidence="2">
    <location>
        <begin position="883"/>
        <end position="959"/>
    </location>
</feature>
<dbReference type="Pfam" id="PF01074">
    <property type="entry name" value="Glyco_hydro_38N"/>
    <property type="match status" value="1"/>
</dbReference>
<sequence>MEQSVKLEKIYVVFKTHFDIGFTGFASDVVSRYSSDMLKEVNEICAKTRNNAEHEKYVWTMSSWPLLQSIEGSSTEDREQALAFLEDRQLIWHMLPFTTHTEFCGLEEWIRGMYISRDLTERYGYKPTDAKMTDVPGHTWSVPSLLKKAGVQILHLGCNGFSTPPDVPPVFFWEGPDGERLLTFYSKGGYGTGILPPDEWTHPVWLAMIQTNDNHGPHEASIVDEMKTSIAAKGLYDTELHIGSLGDFAEDFLSRNPDLPVIRGDLADAWIHGVGTAPRGVSRVRELRGRIAAAESALSLQMVEGTIGGERAAAVKRLLDDSYEHALLFGEHTWGMDCKTFLFPRKAYDKPSFLELKQSERYRRMEHSWQEQIDYVDRAERALTEAMALLGAAGVGEDAATEQEAAAALSAADEGGAESAATADVPVATGNIGKTIRAYNSLGWSRDMRLTLAPEQLPQQGEALIDCATGEVLRVGVREGVAQVEVKGMPALGYKTLAYVNAPVSDRSEQREFDPGQIVESYGGGLLKASLHEDMAVLENEFYTVKVCRRTGWLRSLYDKRLEKEWIEQAEDRGAKSDASYGFGQFEYNIYSNREITRYIKKYAYRFYDWGVHDFGKTDYPEAQKRLSFTTVLKDFRLVEERDRIKVECTAGAADESVTEYGNARDIVWSVTLTRDAHIDMEWRLLGKEETPLAESGHIVFPLKLDHPTYRVNKMGSVVDPCNDLIPYSGTLLHCCEHFVDVSDGTAGLAIVPLDSPLLWIGRNGMWDYEPDYKPEKPELNFNLFNNWWGTNFPQWIGGDLTYRFRLIPHKGDWREGAVWKAAEEARADSGWAASAQSDGGAQAAVADLTRADAFASAAYSSGTGTASPFTLELFPGGLPDMAVTCFKPAEDGDGFIVRLRDWHGEARTVSIGIADRVAEVLKTDLLEYGGETMTFQQPAGSSSRVVRLTTGGFEVHTLRLRL</sequence>